<sequence length="135" mass="15569">MGRNGPNTVNLKEIDDRVSNRHRRGLVAPNLPKRRDIPPLQLGRTLPGESERKLPLDGFEMSSAPSKSKRETKVTRAKVSFVPFRWETFIRLEQTKRSLRAVAHFLRNPSQSRLARPLQFPSSCFHLFFKHSPVI</sequence>
<gene>
    <name evidence="2" type="ORF">N658DRAFT_42596</name>
</gene>
<name>A0AAN6T2R8_9PEZI</name>
<evidence type="ECO:0000256" key="1">
    <source>
        <dbReference type="SAM" id="MobiDB-lite"/>
    </source>
</evidence>
<feature type="region of interest" description="Disordered" evidence="1">
    <location>
        <begin position="1"/>
        <end position="72"/>
    </location>
</feature>
<keyword evidence="3" id="KW-1185">Reference proteome</keyword>
<dbReference type="EMBL" id="MU863633">
    <property type="protein sequence ID" value="KAK4101954.1"/>
    <property type="molecule type" value="Genomic_DNA"/>
</dbReference>
<accession>A0AAN6T2R8</accession>
<reference evidence="2" key="2">
    <citation type="submission" date="2023-05" db="EMBL/GenBank/DDBJ databases">
        <authorList>
            <consortium name="Lawrence Berkeley National Laboratory"/>
            <person name="Steindorff A."/>
            <person name="Hensen N."/>
            <person name="Bonometti L."/>
            <person name="Westerberg I."/>
            <person name="Brannstrom I.O."/>
            <person name="Guillou S."/>
            <person name="Cros-Aarteil S."/>
            <person name="Calhoun S."/>
            <person name="Haridas S."/>
            <person name="Kuo A."/>
            <person name="Mondo S."/>
            <person name="Pangilinan J."/>
            <person name="Riley R."/>
            <person name="Labutti K."/>
            <person name="Andreopoulos B."/>
            <person name="Lipzen A."/>
            <person name="Chen C."/>
            <person name="Yanf M."/>
            <person name="Daum C."/>
            <person name="Ng V."/>
            <person name="Clum A."/>
            <person name="Ohm R."/>
            <person name="Martin F."/>
            <person name="Silar P."/>
            <person name="Natvig D."/>
            <person name="Lalanne C."/>
            <person name="Gautier V."/>
            <person name="Ament-Velasquez S.L."/>
            <person name="Kruys A."/>
            <person name="Hutchinson M.I."/>
            <person name="Powell A.J."/>
            <person name="Barry K."/>
            <person name="Miller A.N."/>
            <person name="Grigoriev I.V."/>
            <person name="Debuchy R."/>
            <person name="Gladieux P."/>
            <person name="Thoren M.H."/>
            <person name="Johannesson H."/>
        </authorList>
    </citation>
    <scope>NUCLEOTIDE SEQUENCE</scope>
    <source>
        <strain evidence="2">CBS 757.83</strain>
    </source>
</reference>
<comment type="caution">
    <text evidence="2">The sequence shown here is derived from an EMBL/GenBank/DDBJ whole genome shotgun (WGS) entry which is preliminary data.</text>
</comment>
<evidence type="ECO:0000313" key="3">
    <source>
        <dbReference type="Proteomes" id="UP001305647"/>
    </source>
</evidence>
<organism evidence="2 3">
    <name type="scientific">Parathielavia hyrcaniae</name>
    <dbReference type="NCBI Taxonomy" id="113614"/>
    <lineage>
        <taxon>Eukaryota</taxon>
        <taxon>Fungi</taxon>
        <taxon>Dikarya</taxon>
        <taxon>Ascomycota</taxon>
        <taxon>Pezizomycotina</taxon>
        <taxon>Sordariomycetes</taxon>
        <taxon>Sordariomycetidae</taxon>
        <taxon>Sordariales</taxon>
        <taxon>Chaetomiaceae</taxon>
        <taxon>Parathielavia</taxon>
    </lineage>
</organism>
<feature type="compositionally biased region" description="Polar residues" evidence="1">
    <location>
        <begin position="1"/>
        <end position="10"/>
    </location>
</feature>
<proteinExistence type="predicted"/>
<evidence type="ECO:0000313" key="2">
    <source>
        <dbReference type="EMBL" id="KAK4101954.1"/>
    </source>
</evidence>
<reference evidence="2" key="1">
    <citation type="journal article" date="2023" name="Mol. Phylogenet. Evol.">
        <title>Genome-scale phylogeny and comparative genomics of the fungal order Sordariales.</title>
        <authorList>
            <person name="Hensen N."/>
            <person name="Bonometti L."/>
            <person name="Westerberg I."/>
            <person name="Brannstrom I.O."/>
            <person name="Guillou S."/>
            <person name="Cros-Aarteil S."/>
            <person name="Calhoun S."/>
            <person name="Haridas S."/>
            <person name="Kuo A."/>
            <person name="Mondo S."/>
            <person name="Pangilinan J."/>
            <person name="Riley R."/>
            <person name="LaButti K."/>
            <person name="Andreopoulos B."/>
            <person name="Lipzen A."/>
            <person name="Chen C."/>
            <person name="Yan M."/>
            <person name="Daum C."/>
            <person name="Ng V."/>
            <person name="Clum A."/>
            <person name="Steindorff A."/>
            <person name="Ohm R.A."/>
            <person name="Martin F."/>
            <person name="Silar P."/>
            <person name="Natvig D.O."/>
            <person name="Lalanne C."/>
            <person name="Gautier V."/>
            <person name="Ament-Velasquez S.L."/>
            <person name="Kruys A."/>
            <person name="Hutchinson M.I."/>
            <person name="Powell A.J."/>
            <person name="Barry K."/>
            <person name="Miller A.N."/>
            <person name="Grigoriev I.V."/>
            <person name="Debuchy R."/>
            <person name="Gladieux P."/>
            <person name="Hiltunen Thoren M."/>
            <person name="Johannesson H."/>
        </authorList>
    </citation>
    <scope>NUCLEOTIDE SEQUENCE</scope>
    <source>
        <strain evidence="2">CBS 757.83</strain>
    </source>
</reference>
<dbReference type="Proteomes" id="UP001305647">
    <property type="component" value="Unassembled WGS sequence"/>
</dbReference>
<protein>
    <submittedName>
        <fullName evidence="2">Uncharacterized protein</fullName>
    </submittedName>
</protein>
<dbReference type="AlphaFoldDB" id="A0AAN6T2R8"/>